<dbReference type="Gene3D" id="3.90.640.10">
    <property type="entry name" value="Actin, Chain A, domain 4"/>
    <property type="match status" value="1"/>
</dbReference>
<organism evidence="3 4">
    <name type="scientific">Pseudo-nitzschia multistriata</name>
    <dbReference type="NCBI Taxonomy" id="183589"/>
    <lineage>
        <taxon>Eukaryota</taxon>
        <taxon>Sar</taxon>
        <taxon>Stramenopiles</taxon>
        <taxon>Ochrophyta</taxon>
        <taxon>Bacillariophyta</taxon>
        <taxon>Bacillariophyceae</taxon>
        <taxon>Bacillariophycidae</taxon>
        <taxon>Bacillariales</taxon>
        <taxon>Bacillariaceae</taxon>
        <taxon>Pseudo-nitzschia</taxon>
    </lineage>
</organism>
<dbReference type="InterPro" id="IPR043129">
    <property type="entry name" value="ATPase_NBD"/>
</dbReference>
<dbReference type="FunFam" id="3.90.640.10:FF:000007">
    <property type="entry name" value="Actin like 7B"/>
    <property type="match status" value="1"/>
</dbReference>
<dbReference type="SUPFAM" id="SSF53067">
    <property type="entry name" value="Actin-like ATPase domain"/>
    <property type="match status" value="2"/>
</dbReference>
<dbReference type="OrthoDB" id="5132116at2759"/>
<evidence type="ECO:0008006" key="5">
    <source>
        <dbReference type="Google" id="ProtNLM"/>
    </source>
</evidence>
<dbReference type="InterPro" id="IPR020902">
    <property type="entry name" value="Actin/actin-like_CS"/>
</dbReference>
<reference evidence="3 4" key="1">
    <citation type="submission" date="2019-01" db="EMBL/GenBank/DDBJ databases">
        <authorList>
            <person name="Ferrante I. M."/>
        </authorList>
    </citation>
    <scope>NUCLEOTIDE SEQUENCE [LARGE SCALE GENOMIC DNA]</scope>
    <source>
        <strain evidence="3 4">B856</strain>
    </source>
</reference>
<dbReference type="CDD" id="cd10216">
    <property type="entry name" value="ASKHA_NBD_Arp1"/>
    <property type="match status" value="1"/>
</dbReference>
<dbReference type="Proteomes" id="UP000291116">
    <property type="component" value="Unassembled WGS sequence"/>
</dbReference>
<sequence>MASEETTGDASGSSLLLNQPVVIDNGTGTLKAGFAGKTKPKVVIGTKVGRTKHTRIMPGGALETEQSLSSSGPSSIFVGKKLDEHRGAFLLEYPMDKGHIVDGGWDGMEALWEHIYSKPGINVKAEDHPVLLTEAPLNPCQNRDRMAEIFFETFRAPALFFAPPAVLSLYASGRTTGVVLDVGEGVTHAVPVYEGFALPHSVTRSDVAGRDVTRQMQLLLRRSGLSFTTTAEADLVKTMKEESCFVTRTPVADESMEKDSRTQYTLPDGQAVTLSKERYEAPNILFDPSLIGSEEAGVADILVDSIMKSDIDLRSTLFSQVVLAGGSTLLPGFGDRMLYEVRSRSPSHTKIRISAPPERVNSAFVGGSILGSLATFKSMWTSKTDYEEYGSNILHRNKL</sequence>
<comment type="catalytic activity">
    <reaction evidence="1">
        <text>ATP + H2O = ADP + phosphate + H(+)</text>
        <dbReference type="Rhea" id="RHEA:13065"/>
        <dbReference type="ChEBI" id="CHEBI:15377"/>
        <dbReference type="ChEBI" id="CHEBI:15378"/>
        <dbReference type="ChEBI" id="CHEBI:30616"/>
        <dbReference type="ChEBI" id="CHEBI:43474"/>
        <dbReference type="ChEBI" id="CHEBI:456216"/>
    </reaction>
</comment>
<dbReference type="PRINTS" id="PR00190">
    <property type="entry name" value="ACTIN"/>
</dbReference>
<dbReference type="InterPro" id="IPR004000">
    <property type="entry name" value="Actin"/>
</dbReference>
<comment type="similarity">
    <text evidence="2">Belongs to the actin family.</text>
</comment>
<name>A0A448ZMI6_9STRA</name>
<evidence type="ECO:0000256" key="1">
    <source>
        <dbReference type="ARBA" id="ARBA00049360"/>
    </source>
</evidence>
<evidence type="ECO:0000313" key="3">
    <source>
        <dbReference type="EMBL" id="VEU43249.1"/>
    </source>
</evidence>
<protein>
    <recommendedName>
        <fullName evidence="5">Actin</fullName>
    </recommendedName>
</protein>
<dbReference type="EMBL" id="CAACVS010000531">
    <property type="protein sequence ID" value="VEU43249.1"/>
    <property type="molecule type" value="Genomic_DNA"/>
</dbReference>
<dbReference type="PANTHER" id="PTHR11937">
    <property type="entry name" value="ACTIN"/>
    <property type="match status" value="1"/>
</dbReference>
<evidence type="ECO:0000256" key="2">
    <source>
        <dbReference type="RuleBase" id="RU000487"/>
    </source>
</evidence>
<dbReference type="FunFam" id="3.30.420.40:FF:000502">
    <property type="entry name" value="Actin-Related Proteins"/>
    <property type="match status" value="1"/>
</dbReference>
<dbReference type="Pfam" id="PF00022">
    <property type="entry name" value="Actin"/>
    <property type="match status" value="1"/>
</dbReference>
<gene>
    <name evidence="3" type="ORF">PSNMU_V1.4_AUG-EV-PASAV3_0102980</name>
</gene>
<accession>A0A448ZMI6</accession>
<dbReference type="SMART" id="SM00268">
    <property type="entry name" value="ACTIN"/>
    <property type="match status" value="1"/>
</dbReference>
<dbReference type="PROSITE" id="PS01132">
    <property type="entry name" value="ACTINS_ACT_LIKE"/>
    <property type="match status" value="1"/>
</dbReference>
<keyword evidence="4" id="KW-1185">Reference proteome</keyword>
<evidence type="ECO:0000313" key="4">
    <source>
        <dbReference type="Proteomes" id="UP000291116"/>
    </source>
</evidence>
<proteinExistence type="inferred from homology"/>
<dbReference type="Gene3D" id="3.30.420.40">
    <property type="match status" value="2"/>
</dbReference>
<dbReference type="AlphaFoldDB" id="A0A448ZMI6"/>